<sequence>MSVDSKSGSPIRRLLTLSTMLAGLTSLACLSSPALAQVAATSPQDGASADGAPKTDVIVITGSIASAQEASIEEKRAAPNLMDVTAADDVGRFPDQNTAAALSRLPAVAVQRDQGQERYVQVRGAPNRWISVSIDGVPVIGVDEGGATRAFRFDSVPAVLLSSAAINKSLTADLSAEAVVANVDLRTYSPLQTEGFSVVGDVGYGEMDLGGGPQQQGSLRASWANEQFGFVIGGSHYRREQVTDNREVGAYDALGPTELDIRNYQLVRENNGFFAGAEFLPMPDLKLTAKAIFTEFKDDEDRDQYEFRLPNAVSGTRSLTGGDLVGVPVRGTFNAGEYRTQYNIYTLGAEYETGDWAIDGRLNYTESENTTYLPLVQFNTSSATAPSINFQFGDTPIIQLYSTLPAGGGLPARRGTALMELDQSTAFNGAITFISAKQDSFSESVTAKLDVTREMGDWTFGGGVSYIDRTLDGFVFAFSNGAVLNGRITPGSYFTSETWATGFPLGFDFRLIDNARLRQDAVAAAVGAPALVPGQTYNPALDVPATNRYDLTEKLLAGYVQAEYDFSFGQIVAGLRAEQFKTSNTGTVSLGGGRFEQLTVDTDEVDLFPSINARFDLTDDIVLRVAAQRSLARPSFGEVRIGAAINDTATPGTISGGNPGLNPETTWGFDGSIEYYPSSNAILSASVFTRLVDDVLYSNTETVGSDVFDSGGIDRSNYRLTSTFNGEEGTLTGLELGYQQQFSFLPEPFDGFGFQGNYTLLDGEFDTATRKGIPFPGTSESIINASVYYEKYGFSARLSYQWRDRWLDTLGGLGVGAGTGDEYRKEYENVDLSLRYSFTENLTLFADLANLTDERYIVYQGDASRPTEVEQIGARYMLGLRFNY</sequence>
<evidence type="ECO:0000256" key="1">
    <source>
        <dbReference type="ARBA" id="ARBA00004442"/>
    </source>
</evidence>
<evidence type="ECO:0000256" key="5">
    <source>
        <dbReference type="SAM" id="SignalP"/>
    </source>
</evidence>
<gene>
    <name evidence="8" type="ORF">B7Z12_12950</name>
</gene>
<dbReference type="NCBIfam" id="TIGR01782">
    <property type="entry name" value="TonB-Xanth-Caul"/>
    <property type="match status" value="1"/>
</dbReference>
<evidence type="ECO:0000256" key="3">
    <source>
        <dbReference type="ARBA" id="ARBA00023237"/>
    </source>
</evidence>
<protein>
    <submittedName>
        <fullName evidence="8">TonB-dependent receptor</fullName>
    </submittedName>
</protein>
<reference evidence="8 9" key="1">
    <citation type="submission" date="2017-03" db="EMBL/GenBank/DDBJ databases">
        <title>Lifting the veil on microbial sulfur biogeochemistry in mining wastewaters.</title>
        <authorList>
            <person name="Kantor R.S."/>
            <person name="Colenbrander Nelson T."/>
            <person name="Marshall S."/>
            <person name="Bennett D."/>
            <person name="Apte S."/>
            <person name="Camacho D."/>
            <person name="Thomas B.C."/>
            <person name="Warren L.A."/>
            <person name="Banfield J.F."/>
        </authorList>
    </citation>
    <scope>NUCLEOTIDE SEQUENCE [LARGE SCALE GENOMIC DNA]</scope>
    <source>
        <strain evidence="8">32-67-7</strain>
    </source>
</reference>
<accession>A0A258D2R6</accession>
<feature type="domain" description="TonB-dependent receptor plug" evidence="7">
    <location>
        <begin position="75"/>
        <end position="168"/>
    </location>
</feature>
<keyword evidence="5" id="KW-0732">Signal</keyword>
<evidence type="ECO:0000313" key="8">
    <source>
        <dbReference type="EMBL" id="OYX02009.1"/>
    </source>
</evidence>
<dbReference type="PROSITE" id="PS51257">
    <property type="entry name" value="PROKAR_LIPOPROTEIN"/>
    <property type="match status" value="1"/>
</dbReference>
<keyword evidence="4" id="KW-0798">TonB box</keyword>
<dbReference type="InterPro" id="IPR037066">
    <property type="entry name" value="Plug_dom_sf"/>
</dbReference>
<comment type="similarity">
    <text evidence="4">Belongs to the TonB-dependent receptor family.</text>
</comment>
<feature type="chain" id="PRO_5012198038" evidence="5">
    <location>
        <begin position="37"/>
        <end position="884"/>
    </location>
</feature>
<evidence type="ECO:0000256" key="2">
    <source>
        <dbReference type="ARBA" id="ARBA00023136"/>
    </source>
</evidence>
<dbReference type="AlphaFoldDB" id="A0A258D2R6"/>
<keyword evidence="3" id="KW-0998">Cell outer membrane</keyword>
<feature type="domain" description="TonB-dependent receptor-like beta-barrel" evidence="6">
    <location>
        <begin position="438"/>
        <end position="851"/>
    </location>
</feature>
<dbReference type="PANTHER" id="PTHR40980">
    <property type="entry name" value="PLUG DOMAIN-CONTAINING PROTEIN"/>
    <property type="match status" value="1"/>
</dbReference>
<dbReference type="Pfam" id="PF07715">
    <property type="entry name" value="Plug"/>
    <property type="match status" value="1"/>
</dbReference>
<dbReference type="GO" id="GO:0009279">
    <property type="term" value="C:cell outer membrane"/>
    <property type="evidence" value="ECO:0007669"/>
    <property type="project" value="UniProtKB-SubCell"/>
</dbReference>
<dbReference type="Proteomes" id="UP000215616">
    <property type="component" value="Unassembled WGS sequence"/>
</dbReference>
<feature type="signal peptide" evidence="5">
    <location>
        <begin position="1"/>
        <end position="36"/>
    </location>
</feature>
<dbReference type="PANTHER" id="PTHR40980:SF3">
    <property type="entry name" value="TONB-DEPENDENT RECEPTOR-LIKE BETA-BARREL DOMAIN-CONTAINING PROTEIN"/>
    <property type="match status" value="1"/>
</dbReference>
<evidence type="ECO:0000259" key="7">
    <source>
        <dbReference type="Pfam" id="PF07715"/>
    </source>
</evidence>
<evidence type="ECO:0000256" key="4">
    <source>
        <dbReference type="RuleBase" id="RU003357"/>
    </source>
</evidence>
<dbReference type="InterPro" id="IPR000531">
    <property type="entry name" value="Beta-barrel_TonB"/>
</dbReference>
<dbReference type="InterPro" id="IPR010104">
    <property type="entry name" value="TonB_rcpt_bac"/>
</dbReference>
<keyword evidence="2 4" id="KW-0472">Membrane</keyword>
<dbReference type="InterPro" id="IPR012910">
    <property type="entry name" value="Plug_dom"/>
</dbReference>
<dbReference type="Gene3D" id="2.40.170.20">
    <property type="entry name" value="TonB-dependent receptor, beta-barrel domain"/>
    <property type="match status" value="1"/>
</dbReference>
<dbReference type="Pfam" id="PF00593">
    <property type="entry name" value="TonB_dep_Rec_b-barrel"/>
    <property type="match status" value="1"/>
</dbReference>
<evidence type="ECO:0000259" key="6">
    <source>
        <dbReference type="Pfam" id="PF00593"/>
    </source>
</evidence>
<proteinExistence type="inferred from homology"/>
<dbReference type="Gene3D" id="2.170.130.10">
    <property type="entry name" value="TonB-dependent receptor, plug domain"/>
    <property type="match status" value="1"/>
</dbReference>
<comment type="subcellular location">
    <subcellularLocation>
        <location evidence="1 4">Cell outer membrane</location>
    </subcellularLocation>
</comment>
<dbReference type="EMBL" id="NCDQ01000210">
    <property type="protein sequence ID" value="OYX02009.1"/>
    <property type="molecule type" value="Genomic_DNA"/>
</dbReference>
<dbReference type="InterPro" id="IPR036942">
    <property type="entry name" value="Beta-barrel_TonB_sf"/>
</dbReference>
<dbReference type="SUPFAM" id="SSF56935">
    <property type="entry name" value="Porins"/>
    <property type="match status" value="1"/>
</dbReference>
<evidence type="ECO:0000313" key="9">
    <source>
        <dbReference type="Proteomes" id="UP000215616"/>
    </source>
</evidence>
<organism evidence="8 9">
    <name type="scientific">Caulobacter vibrioides</name>
    <name type="common">Caulobacter crescentus</name>
    <dbReference type="NCBI Taxonomy" id="155892"/>
    <lineage>
        <taxon>Bacteria</taxon>
        <taxon>Pseudomonadati</taxon>
        <taxon>Pseudomonadota</taxon>
        <taxon>Alphaproteobacteria</taxon>
        <taxon>Caulobacterales</taxon>
        <taxon>Caulobacteraceae</taxon>
        <taxon>Caulobacter</taxon>
    </lineage>
</organism>
<comment type="caution">
    <text evidence="8">The sequence shown here is derived from an EMBL/GenBank/DDBJ whole genome shotgun (WGS) entry which is preliminary data.</text>
</comment>
<keyword evidence="8" id="KW-0675">Receptor</keyword>
<name>A0A258D2R6_CAUVI</name>